<evidence type="ECO:0000256" key="2">
    <source>
        <dbReference type="ARBA" id="ARBA00008289"/>
    </source>
</evidence>
<dbReference type="GO" id="GO:0046983">
    <property type="term" value="F:protein dimerization activity"/>
    <property type="evidence" value="ECO:0007669"/>
    <property type="project" value="InterPro"/>
</dbReference>
<dbReference type="PANTHER" id="PTHR45776">
    <property type="entry name" value="MIP04163P"/>
    <property type="match status" value="1"/>
</dbReference>
<evidence type="ECO:0000256" key="7">
    <source>
        <dbReference type="SAM" id="Coils"/>
    </source>
</evidence>
<evidence type="ECO:0000256" key="4">
    <source>
        <dbReference type="ARBA" id="ARBA00023125"/>
    </source>
</evidence>
<protein>
    <submittedName>
        <fullName evidence="11">BHLH domain-containing protein</fullName>
    </submittedName>
</protein>
<dbReference type="Pfam" id="PF00010">
    <property type="entry name" value="HLH"/>
    <property type="match status" value="1"/>
</dbReference>
<comment type="subcellular location">
    <subcellularLocation>
        <location evidence="1">Nucleus</location>
    </subcellularLocation>
</comment>
<keyword evidence="5" id="KW-0804">Transcription</keyword>
<keyword evidence="3" id="KW-0805">Transcription regulation</keyword>
<dbReference type="Proteomes" id="UP000095280">
    <property type="component" value="Unplaced"/>
</dbReference>
<feature type="coiled-coil region" evidence="7">
    <location>
        <begin position="775"/>
        <end position="816"/>
    </location>
</feature>
<keyword evidence="7" id="KW-0175">Coiled coil</keyword>
<proteinExistence type="inferred from homology"/>
<keyword evidence="10" id="KW-1185">Reference proteome</keyword>
<dbReference type="WBParaSite" id="maker-uti_cns_0009125-snap-gene-0.3-mRNA-1">
    <property type="protein sequence ID" value="maker-uti_cns_0009125-snap-gene-0.3-mRNA-1"/>
    <property type="gene ID" value="maker-uti_cns_0009125-snap-gene-0.3"/>
</dbReference>
<evidence type="ECO:0000256" key="5">
    <source>
        <dbReference type="ARBA" id="ARBA00023163"/>
    </source>
</evidence>
<dbReference type="CDD" id="cd11387">
    <property type="entry name" value="bHLHzip_USF_MITF"/>
    <property type="match status" value="1"/>
</dbReference>
<sequence>LLIRRPERLPIVAIRCETPLGPESVAASPAPAAHSLRALAADKLAARIGHSPCATRLDRLARQQFLDLLHRHPPYRLPAEPSRFPAAGMSLLLLGCPAAGSPQRAFADAVPFEQQQPKARQRQAGQLAAHSCDFGMLTLFSELRTRRVDPSNSSNMLLGCGAQSEKTNDSRLPSGSSCRLIVSTVSQPSEKNHVRRRGIGDPLPAGILDESAKITLSGSARPSAGGGREVFVPRKEGDGGFRLGCCFLGDKIRELIAQDIAVIGVQMITPALLAVANRQLLSRLARCSALTAQILIEQQRLCNSTGNKPDLGKCDKAIDNASGLHWAVPVIAVALDMPPGGPQLELPCCTRPTDNAAREQPAICQAVGQLIAEVPCVSMQLDCFPKFTKSRTVRSSRACGYAVVAAYADMLRSLIKQFREEYYHRVRHVLLTDLLWSVARTEAGNTMSIEEMQSLDATCLLVGHLYCQDITFTHEAKAGSWNISSLKRSLGCLEFAWTEPTGNSPSSTQRCAPKLLSQSARMTSRTNLRQQLLKQQPQPATSAVQNLIVTRAPVSIAASSLQNGGQAAWQQPQSRGGVLTIVKQSPQEETSPLSPNSTASVSDPQNAMEEVDIDFIDPTFGQLSSTVPTHSGHLAGFGAPSADDGASTGSFGLGGGGGAGASGGSGGFKPSTSAPASTQLFLAMNQQLGGAGGGAAAAGVVGFSIGGGQAADDDKTVSLRDRYKKESHNRIERKRRENINYQISELGECIPKAWFRESELKKNKGNILKASVDYIKEMQAANAQLKERLAACSLRESKLEQLYKALVARIQDMERVMREAGVQYRANSFDEGIIRELLGFLADSGASSASAAVTSGSAAPVVVVKTEDFGRMSSSAAVSAMPDSGGGASDDVDGDASCVTMSDLDPIRSAEPPMRSAGWLMLLLGCSFQLLSLLCLARWREPPLAAAGPPELPGGPDGPRLTRRLLQLRGVFVEPAGDSALSRALASTGLPSSVDLRLAK</sequence>
<feature type="domain" description="BHLH" evidence="9">
    <location>
        <begin position="723"/>
        <end position="778"/>
    </location>
</feature>
<evidence type="ECO:0000256" key="8">
    <source>
        <dbReference type="SAM" id="MobiDB-lite"/>
    </source>
</evidence>
<name>A0A1I8I1N2_9PLAT</name>
<dbReference type="SUPFAM" id="SSF47459">
    <property type="entry name" value="HLH, helix-loop-helix DNA-binding domain"/>
    <property type="match status" value="1"/>
</dbReference>
<dbReference type="InterPro" id="IPR036638">
    <property type="entry name" value="HLH_DNA-bd_sf"/>
</dbReference>
<reference evidence="11" key="1">
    <citation type="submission" date="2016-11" db="UniProtKB">
        <authorList>
            <consortium name="WormBaseParasite"/>
        </authorList>
    </citation>
    <scope>IDENTIFICATION</scope>
</reference>
<feature type="region of interest" description="Disordered" evidence="8">
    <location>
        <begin position="585"/>
        <end position="605"/>
    </location>
</feature>
<organism evidence="10 11">
    <name type="scientific">Macrostomum lignano</name>
    <dbReference type="NCBI Taxonomy" id="282301"/>
    <lineage>
        <taxon>Eukaryota</taxon>
        <taxon>Metazoa</taxon>
        <taxon>Spiralia</taxon>
        <taxon>Lophotrochozoa</taxon>
        <taxon>Platyhelminthes</taxon>
        <taxon>Rhabditophora</taxon>
        <taxon>Macrostomorpha</taxon>
        <taxon>Macrostomida</taxon>
        <taxon>Macrostomidae</taxon>
        <taxon>Macrostomum</taxon>
    </lineage>
</organism>
<feature type="region of interest" description="Disordered" evidence="8">
    <location>
        <begin position="876"/>
        <end position="895"/>
    </location>
</feature>
<evidence type="ECO:0000256" key="3">
    <source>
        <dbReference type="ARBA" id="ARBA00023015"/>
    </source>
</evidence>
<dbReference type="Gene3D" id="4.10.280.10">
    <property type="entry name" value="Helix-loop-helix DNA-binding domain"/>
    <property type="match status" value="1"/>
</dbReference>
<comment type="similarity">
    <text evidence="2">Belongs to the MiT/TFE family.</text>
</comment>
<evidence type="ECO:0000313" key="11">
    <source>
        <dbReference type="WBParaSite" id="maker-uti_cns_0009125-snap-gene-0.3-mRNA-1"/>
    </source>
</evidence>
<dbReference type="AlphaFoldDB" id="A0A1I8I1N2"/>
<evidence type="ECO:0000256" key="6">
    <source>
        <dbReference type="ARBA" id="ARBA00023242"/>
    </source>
</evidence>
<dbReference type="PANTHER" id="PTHR45776:SF2">
    <property type="entry name" value="MIP04163P"/>
    <property type="match status" value="1"/>
</dbReference>
<keyword evidence="6" id="KW-0539">Nucleus</keyword>
<keyword evidence="4" id="KW-0238">DNA-binding</keyword>
<evidence type="ECO:0000313" key="10">
    <source>
        <dbReference type="Proteomes" id="UP000095280"/>
    </source>
</evidence>
<evidence type="ECO:0000256" key="1">
    <source>
        <dbReference type="ARBA" id="ARBA00004123"/>
    </source>
</evidence>
<dbReference type="InterPro" id="IPR011598">
    <property type="entry name" value="bHLH_dom"/>
</dbReference>
<dbReference type="GO" id="GO:0000981">
    <property type="term" value="F:DNA-binding transcription factor activity, RNA polymerase II-specific"/>
    <property type="evidence" value="ECO:0007669"/>
    <property type="project" value="TreeGrafter"/>
</dbReference>
<accession>A0A1I8I1N2</accession>
<dbReference type="PROSITE" id="PS50888">
    <property type="entry name" value="BHLH"/>
    <property type="match status" value="1"/>
</dbReference>
<evidence type="ECO:0000259" key="9">
    <source>
        <dbReference type="PROSITE" id="PS50888"/>
    </source>
</evidence>
<dbReference type="GO" id="GO:0005634">
    <property type="term" value="C:nucleus"/>
    <property type="evidence" value="ECO:0007669"/>
    <property type="project" value="UniProtKB-SubCell"/>
</dbReference>
<dbReference type="GO" id="GO:0000978">
    <property type="term" value="F:RNA polymerase II cis-regulatory region sequence-specific DNA binding"/>
    <property type="evidence" value="ECO:0007669"/>
    <property type="project" value="TreeGrafter"/>
</dbReference>
<dbReference type="SMART" id="SM00353">
    <property type="entry name" value="HLH"/>
    <property type="match status" value="1"/>
</dbReference>